<reference evidence="2 3" key="1">
    <citation type="submission" date="2024-04" db="EMBL/GenBank/DDBJ databases">
        <title>Tritrichomonas musculus Genome.</title>
        <authorList>
            <person name="Alves-Ferreira E."/>
            <person name="Grigg M."/>
            <person name="Lorenzi H."/>
            <person name="Galac M."/>
        </authorList>
    </citation>
    <scope>NUCLEOTIDE SEQUENCE [LARGE SCALE GENOMIC DNA]</scope>
    <source>
        <strain evidence="2 3">EAF2021</strain>
    </source>
</reference>
<accession>A0ABR2L2H2</accession>
<keyword evidence="1" id="KW-0812">Transmembrane</keyword>
<protein>
    <recommendedName>
        <fullName evidence="4">Ankyrin repeat protein</fullName>
    </recommendedName>
</protein>
<keyword evidence="3" id="KW-1185">Reference proteome</keyword>
<proteinExistence type="predicted"/>
<sequence length="170" mass="20508">MEIELSMYETNSLFIDFFNNNQNRIYDYVPVNLIAYAAFFGSLQIFIYLLNKGVRNHYLLKFAIHRANTRIFRIIENAIDFTEFAEESFNDAIRYHNNYFALFIRSNYVYYAELYTYIALKYYNFYFVEPNQIDNRLIDTLCLYGYNNLVEICLKNGRFDTNKPVNYFVV</sequence>
<comment type="caution">
    <text evidence="2">The sequence shown here is derived from an EMBL/GenBank/DDBJ whole genome shotgun (WGS) entry which is preliminary data.</text>
</comment>
<feature type="transmembrane region" description="Helical" evidence="1">
    <location>
        <begin position="33"/>
        <end position="51"/>
    </location>
</feature>
<keyword evidence="1" id="KW-0472">Membrane</keyword>
<keyword evidence="1" id="KW-1133">Transmembrane helix</keyword>
<evidence type="ECO:0008006" key="4">
    <source>
        <dbReference type="Google" id="ProtNLM"/>
    </source>
</evidence>
<evidence type="ECO:0000256" key="1">
    <source>
        <dbReference type="SAM" id="Phobius"/>
    </source>
</evidence>
<dbReference type="EMBL" id="JAPFFF010000002">
    <property type="protein sequence ID" value="KAK8896927.1"/>
    <property type="molecule type" value="Genomic_DNA"/>
</dbReference>
<organism evidence="2 3">
    <name type="scientific">Tritrichomonas musculus</name>
    <dbReference type="NCBI Taxonomy" id="1915356"/>
    <lineage>
        <taxon>Eukaryota</taxon>
        <taxon>Metamonada</taxon>
        <taxon>Parabasalia</taxon>
        <taxon>Tritrichomonadida</taxon>
        <taxon>Tritrichomonadidae</taxon>
        <taxon>Tritrichomonas</taxon>
    </lineage>
</organism>
<evidence type="ECO:0000313" key="3">
    <source>
        <dbReference type="Proteomes" id="UP001470230"/>
    </source>
</evidence>
<name>A0ABR2L2H2_9EUKA</name>
<gene>
    <name evidence="2" type="ORF">M9Y10_014853</name>
</gene>
<evidence type="ECO:0000313" key="2">
    <source>
        <dbReference type="EMBL" id="KAK8896927.1"/>
    </source>
</evidence>
<dbReference type="Proteomes" id="UP001470230">
    <property type="component" value="Unassembled WGS sequence"/>
</dbReference>